<evidence type="ECO:0000313" key="4">
    <source>
        <dbReference type="Proteomes" id="UP000474957"/>
    </source>
</evidence>
<dbReference type="AlphaFoldDB" id="A0A6L5Z6Q0"/>
<dbReference type="Pfam" id="PF13578">
    <property type="entry name" value="Methyltransf_24"/>
    <property type="match status" value="1"/>
</dbReference>
<dbReference type="GO" id="GO:0032259">
    <property type="term" value="P:methylation"/>
    <property type="evidence" value="ECO:0007669"/>
    <property type="project" value="UniProtKB-KW"/>
</dbReference>
<dbReference type="Gene3D" id="3.40.50.150">
    <property type="entry name" value="Vaccinia Virus protein VP39"/>
    <property type="match status" value="1"/>
</dbReference>
<dbReference type="InterPro" id="IPR029063">
    <property type="entry name" value="SAM-dependent_MTases_sf"/>
</dbReference>
<dbReference type="Proteomes" id="UP000474957">
    <property type="component" value="Unassembled WGS sequence"/>
</dbReference>
<dbReference type="EMBL" id="WIND01000024">
    <property type="protein sequence ID" value="MSU91725.1"/>
    <property type="molecule type" value="Genomic_DNA"/>
</dbReference>
<evidence type="ECO:0000313" key="3">
    <source>
        <dbReference type="EMBL" id="MSU91725.1"/>
    </source>
</evidence>
<dbReference type="GO" id="GO:0008168">
    <property type="term" value="F:methyltransferase activity"/>
    <property type="evidence" value="ECO:0007669"/>
    <property type="project" value="UniProtKB-KW"/>
</dbReference>
<sequence length="282" mass="31487">MPFPHTTFRPAISAVGLEDKPGMIGALKWQIRSWQQAGRHEWLTRAATFSWLQLYNVRDFLTIGRVGDSLRDGSFPDDVNAAVDEVCEGRLGAGIRPMQAPFELASLMREVSDRRPKTVLEIGTARGGTLFLLCRFSAPDAKIISVDLPYGRNGGGYPKWKESHYRRFCGEQQELNLLRADSHSKETVDKVDRIVGGDGIDFIMIDADHSYEGVKQDYMYYLPLLAPGGVIALHDVLPTDDPSIDVNRFWVELENDTSVQTKTIVADPEQGRYGIGLVYPVA</sequence>
<dbReference type="GO" id="GO:0005886">
    <property type="term" value="C:plasma membrane"/>
    <property type="evidence" value="ECO:0007669"/>
    <property type="project" value="TreeGrafter"/>
</dbReference>
<accession>A0A6L5Z6Q0</accession>
<proteinExistence type="predicted"/>
<dbReference type="SUPFAM" id="SSF53335">
    <property type="entry name" value="S-adenosyl-L-methionine-dependent methyltransferases"/>
    <property type="match status" value="1"/>
</dbReference>
<evidence type="ECO:0000256" key="1">
    <source>
        <dbReference type="ARBA" id="ARBA00022603"/>
    </source>
</evidence>
<protein>
    <submittedName>
        <fullName evidence="3">Class I SAM-dependent methyltransferase</fullName>
    </submittedName>
</protein>
<keyword evidence="2 3" id="KW-0808">Transferase</keyword>
<comment type="caution">
    <text evidence="3">The sequence shown here is derived from an EMBL/GenBank/DDBJ whole genome shotgun (WGS) entry which is preliminary data.</text>
</comment>
<reference evidence="3 4" key="1">
    <citation type="submission" date="2019-10" db="EMBL/GenBank/DDBJ databases">
        <title>Cognatihalovulum marinum gen. nov. sp. nov., a new member of the family Rhodobacteraceae isolated from deep seawater of the Northwest Indian Ocean.</title>
        <authorList>
            <person name="Ruan C."/>
            <person name="Wang J."/>
            <person name="Zheng X."/>
            <person name="Song L."/>
            <person name="Zhu Y."/>
            <person name="Huang Y."/>
            <person name="Lu Z."/>
            <person name="Du W."/>
            <person name="Huang L."/>
            <person name="Dai X."/>
        </authorList>
    </citation>
    <scope>NUCLEOTIDE SEQUENCE [LARGE SCALE GENOMIC DNA]</scope>
    <source>
        <strain evidence="3 4">2CG4</strain>
    </source>
</reference>
<evidence type="ECO:0000256" key="2">
    <source>
        <dbReference type="ARBA" id="ARBA00022679"/>
    </source>
</evidence>
<gene>
    <name evidence="3" type="ORF">GE300_19280</name>
</gene>
<organism evidence="3 4">
    <name type="scientific">Halovulum marinum</name>
    <dbReference type="NCBI Taxonomy" id="2662447"/>
    <lineage>
        <taxon>Bacteria</taxon>
        <taxon>Pseudomonadati</taxon>
        <taxon>Pseudomonadota</taxon>
        <taxon>Alphaproteobacteria</taxon>
        <taxon>Rhodobacterales</taxon>
        <taxon>Paracoccaceae</taxon>
        <taxon>Halovulum</taxon>
    </lineage>
</organism>
<dbReference type="PANTHER" id="PTHR40048">
    <property type="entry name" value="RHAMNOSYL O-METHYLTRANSFERASE"/>
    <property type="match status" value="1"/>
</dbReference>
<dbReference type="PANTHER" id="PTHR40048:SF1">
    <property type="entry name" value="RHAMNOSYL O-METHYLTRANSFERASE"/>
    <property type="match status" value="1"/>
</dbReference>
<keyword evidence="1 3" id="KW-0489">Methyltransferase</keyword>
<keyword evidence="4" id="KW-1185">Reference proteome</keyword>
<name>A0A6L5Z6Q0_9RHOB</name>